<dbReference type="InterPro" id="IPR011990">
    <property type="entry name" value="TPR-like_helical_dom_sf"/>
</dbReference>
<evidence type="ECO:0008006" key="4">
    <source>
        <dbReference type="Google" id="ProtNLM"/>
    </source>
</evidence>
<keyword evidence="3" id="KW-1185">Reference proteome</keyword>
<dbReference type="STRING" id="322505.SAMN04487836_1363"/>
<evidence type="ECO:0000313" key="2">
    <source>
        <dbReference type="EMBL" id="SEJ17071.1"/>
    </source>
</evidence>
<dbReference type="InterPro" id="IPR019734">
    <property type="entry name" value="TPR_rpt"/>
</dbReference>
<dbReference type="RefSeq" id="WP_074732675.1">
    <property type="nucleotide sequence ID" value="NZ_FNYK01000068.1"/>
</dbReference>
<proteinExistence type="predicted"/>
<evidence type="ECO:0000313" key="3">
    <source>
        <dbReference type="Proteomes" id="UP000183028"/>
    </source>
</evidence>
<keyword evidence="1" id="KW-0802">TPR repeat</keyword>
<dbReference type="Proteomes" id="UP000183028">
    <property type="component" value="Unassembled WGS sequence"/>
</dbReference>
<protein>
    <recommendedName>
        <fullName evidence="4">Tetratricopeptide repeat-containing protein</fullName>
    </recommendedName>
</protein>
<reference evidence="3" key="1">
    <citation type="submission" date="2016-10" db="EMBL/GenBank/DDBJ databases">
        <authorList>
            <person name="Varghese N."/>
        </authorList>
    </citation>
    <scope>NUCLEOTIDE SEQUENCE [LARGE SCALE GENOMIC DNA]</scope>
    <source>
        <strain evidence="3">DSM 20406</strain>
    </source>
</reference>
<feature type="repeat" description="TPR" evidence="1">
    <location>
        <begin position="350"/>
        <end position="383"/>
    </location>
</feature>
<accession>A0A1H6WJ68</accession>
<sequence length="552" mass="65632">MDEITLYIYDSQDYEIKRVVSYIGLNLEKHQLTIEYGYQSPNGLSDIHVESVSISSHFSLSELYDLMLSYWEDVSFDDLLYNDRLMDYFLEEKDEGHLSEIDELFQEMIDEDRDVYDEDDVILLAVDYSNYGQFLKARALYEKAEECYQNAADLLSEVVKENDDDINRHNVTSALEQLADILFIEEKDEEALKAYQDLFSQISACEEDYRYGHVLERIALIYHRLDDDSRSLFFHKAELAVYRKLWLEEKSDDNQYALAIGLRQIALRIMHLNMNKQEALDMFEESYQYLCGLPEHLVHDDLIVAIEYKGDASLVLEDYQQAIQYYCKVEEMIIEDDCKDQSIDNLFSKSIIHKKLGRCYEKLNDKNKAMSYFQEALEEVSQVAKNRGEYHDYSEKGIALMNIGWHYFNHENYDIAYQYFYDDLLLRIQINNRYHTIASAYSLSLAMRHMGYVEEALGHLESARDYLKECLLISQQYRKKDKESREYYYYVSLKDYAHILYVLEEYQEAYEDFKEVEEYLKSGKITYVHEYTLNFESIKEMQDCEEKCNGIY</sequence>
<dbReference type="PANTHER" id="PTHR19959">
    <property type="entry name" value="KINESIN LIGHT CHAIN"/>
    <property type="match status" value="1"/>
</dbReference>
<dbReference type="SMART" id="SM00028">
    <property type="entry name" value="TPR"/>
    <property type="match status" value="7"/>
</dbReference>
<evidence type="ECO:0000256" key="1">
    <source>
        <dbReference type="PROSITE-ProRule" id="PRU00339"/>
    </source>
</evidence>
<dbReference type="EMBL" id="FNYK01000068">
    <property type="protein sequence ID" value="SEJ17071.1"/>
    <property type="molecule type" value="Genomic_DNA"/>
</dbReference>
<dbReference type="SUPFAM" id="SSF48452">
    <property type="entry name" value="TPR-like"/>
    <property type="match status" value="2"/>
</dbReference>
<dbReference type="PANTHER" id="PTHR19959:SF119">
    <property type="entry name" value="FUNGAL LIPASE-LIKE DOMAIN-CONTAINING PROTEIN"/>
    <property type="match status" value="1"/>
</dbReference>
<gene>
    <name evidence="2" type="ORF">SAMN04487834_10682</name>
</gene>
<dbReference type="OrthoDB" id="252257at2"/>
<organism evidence="2 3">
    <name type="scientific">Sharpea azabuensis</name>
    <dbReference type="NCBI Taxonomy" id="322505"/>
    <lineage>
        <taxon>Bacteria</taxon>
        <taxon>Bacillati</taxon>
        <taxon>Bacillota</taxon>
        <taxon>Erysipelotrichia</taxon>
        <taxon>Erysipelotrichales</taxon>
        <taxon>Coprobacillaceae</taxon>
        <taxon>Sharpea</taxon>
    </lineage>
</organism>
<dbReference type="eggNOG" id="COG0457">
    <property type="taxonomic scope" value="Bacteria"/>
</dbReference>
<name>A0A1H6WJ68_9FIRM</name>
<dbReference type="Gene3D" id="1.25.40.10">
    <property type="entry name" value="Tetratricopeptide repeat domain"/>
    <property type="match status" value="3"/>
</dbReference>
<dbReference type="AlphaFoldDB" id="A0A1H6WJ68"/>
<dbReference type="PROSITE" id="PS50005">
    <property type="entry name" value="TPR"/>
    <property type="match status" value="1"/>
</dbReference>
<dbReference type="Pfam" id="PF13181">
    <property type="entry name" value="TPR_8"/>
    <property type="match status" value="1"/>
</dbReference>